<name>A0A5N8XZE0_9ACTN</name>
<gene>
    <name evidence="1" type="ORF">FNH08_48605</name>
</gene>
<reference evidence="1 2" key="1">
    <citation type="submission" date="2019-07" db="EMBL/GenBank/DDBJ databases">
        <title>New species of Amycolatopsis and Streptomyces.</title>
        <authorList>
            <person name="Duangmal K."/>
            <person name="Teo W.F.A."/>
            <person name="Lipun K."/>
        </authorList>
    </citation>
    <scope>NUCLEOTIDE SEQUENCE [LARGE SCALE GENOMIC DNA]</scope>
    <source>
        <strain evidence="1 2">NBRC 106415</strain>
    </source>
</reference>
<dbReference type="AlphaFoldDB" id="A0A5N8XZE0"/>
<comment type="caution">
    <text evidence="1">The sequence shown here is derived from an EMBL/GenBank/DDBJ whole genome shotgun (WGS) entry which is preliminary data.</text>
</comment>
<dbReference type="Proteomes" id="UP000400924">
    <property type="component" value="Unassembled WGS sequence"/>
</dbReference>
<proteinExistence type="predicted"/>
<accession>A0A5N8XZE0</accession>
<dbReference type="EMBL" id="VJZC01000914">
    <property type="protein sequence ID" value="MPY64739.1"/>
    <property type="molecule type" value="Genomic_DNA"/>
</dbReference>
<protein>
    <submittedName>
        <fullName evidence="1">GNAT family N-acetyltransferase</fullName>
    </submittedName>
</protein>
<dbReference type="GO" id="GO:0016740">
    <property type="term" value="F:transferase activity"/>
    <property type="evidence" value="ECO:0007669"/>
    <property type="project" value="UniProtKB-KW"/>
</dbReference>
<feature type="non-terminal residue" evidence="1">
    <location>
        <position position="69"/>
    </location>
</feature>
<dbReference type="RefSeq" id="WP_194238878.1">
    <property type="nucleotide sequence ID" value="NZ_VJZC01000914.1"/>
</dbReference>
<evidence type="ECO:0000313" key="2">
    <source>
        <dbReference type="Proteomes" id="UP000400924"/>
    </source>
</evidence>
<organism evidence="1 2">
    <name type="scientific">Streptomyces spongiae</name>
    <dbReference type="NCBI Taxonomy" id="565072"/>
    <lineage>
        <taxon>Bacteria</taxon>
        <taxon>Bacillati</taxon>
        <taxon>Actinomycetota</taxon>
        <taxon>Actinomycetes</taxon>
        <taxon>Kitasatosporales</taxon>
        <taxon>Streptomycetaceae</taxon>
        <taxon>Streptomyces</taxon>
    </lineage>
</organism>
<evidence type="ECO:0000313" key="1">
    <source>
        <dbReference type="EMBL" id="MPY64739.1"/>
    </source>
</evidence>
<keyword evidence="1" id="KW-0808">Transferase</keyword>
<dbReference type="SUPFAM" id="SSF55729">
    <property type="entry name" value="Acyl-CoA N-acyltransferases (Nat)"/>
    <property type="match status" value="1"/>
</dbReference>
<keyword evidence="2" id="KW-1185">Reference proteome</keyword>
<dbReference type="InterPro" id="IPR016181">
    <property type="entry name" value="Acyl_CoA_acyltransferase"/>
</dbReference>
<sequence length="69" mass="7711">MPYLNSAVLSAGTLAQHPQPTIPADNGLLLRPWTSEDVPAVYQAFQDPVMHQWHVRAADSEDEVRGWID</sequence>
<dbReference type="Gene3D" id="3.40.630.30">
    <property type="match status" value="1"/>
</dbReference>